<evidence type="ECO:0000313" key="3">
    <source>
        <dbReference type="Proteomes" id="UP000233524"/>
    </source>
</evidence>
<sequence>MSLPTASPASSTDSEPILTPASTAPNTIPTSTAPPISAPRAASNLQTPGSSNPRPLHEGPLLNPPSSLSSSLLSIHRLLIPLPSVPAPPTRSVTLILRDMGGVAYTTSTDLDVDHKEIHLSLSYVAGVKPRERVGREIEGVLAHELVHCYQYNGKGKCPGGLIEGIADWVRLRCELAPPHWKRDETKSERKSKRWDRGYDCTAYFLDHLEETFGRGTVARINGRLRTAEYDEGEFWPGLFEASVEELWEDYCCAGAGDDDE</sequence>
<feature type="region of interest" description="Disordered" evidence="1">
    <location>
        <begin position="1"/>
        <end position="63"/>
    </location>
</feature>
<organism evidence="2 3">
    <name type="scientific">Lomentospora prolificans</name>
    <dbReference type="NCBI Taxonomy" id="41688"/>
    <lineage>
        <taxon>Eukaryota</taxon>
        <taxon>Fungi</taxon>
        <taxon>Dikarya</taxon>
        <taxon>Ascomycota</taxon>
        <taxon>Pezizomycotina</taxon>
        <taxon>Sordariomycetes</taxon>
        <taxon>Hypocreomycetidae</taxon>
        <taxon>Microascales</taxon>
        <taxon>Microascaceae</taxon>
        <taxon>Lomentospora</taxon>
    </lineage>
</organism>
<proteinExistence type="predicted"/>
<accession>A0A2N3N8R0</accession>
<keyword evidence="3" id="KW-1185">Reference proteome</keyword>
<protein>
    <submittedName>
        <fullName evidence="2">Uncharacterized protein</fullName>
    </submittedName>
</protein>
<evidence type="ECO:0000313" key="2">
    <source>
        <dbReference type="EMBL" id="PKS08787.1"/>
    </source>
</evidence>
<comment type="caution">
    <text evidence="2">The sequence shown here is derived from an EMBL/GenBank/DDBJ whole genome shotgun (WGS) entry which is preliminary data.</text>
</comment>
<dbReference type="AlphaFoldDB" id="A0A2N3N8R0"/>
<dbReference type="InterPro" id="IPR007541">
    <property type="entry name" value="Uncharacterised_BSP"/>
</dbReference>
<feature type="compositionally biased region" description="Polar residues" evidence="1">
    <location>
        <begin position="1"/>
        <end position="34"/>
    </location>
</feature>
<gene>
    <name evidence="2" type="ORF">jhhlp_003396</name>
</gene>
<dbReference type="VEuPathDB" id="FungiDB:jhhlp_003396"/>
<dbReference type="Pfam" id="PF04450">
    <property type="entry name" value="BSP"/>
    <property type="match status" value="1"/>
</dbReference>
<feature type="compositionally biased region" description="Polar residues" evidence="1">
    <location>
        <begin position="43"/>
        <end position="53"/>
    </location>
</feature>
<dbReference type="InParanoid" id="A0A2N3N8R0"/>
<dbReference type="Proteomes" id="UP000233524">
    <property type="component" value="Unassembled WGS sequence"/>
</dbReference>
<evidence type="ECO:0000256" key="1">
    <source>
        <dbReference type="SAM" id="MobiDB-lite"/>
    </source>
</evidence>
<reference evidence="2 3" key="1">
    <citation type="journal article" date="2017" name="G3 (Bethesda)">
        <title>First Draft Genome Sequence of the Pathogenic Fungus Lomentospora prolificans (Formerly Scedosporium prolificans).</title>
        <authorList>
            <person name="Luo R."/>
            <person name="Zimin A."/>
            <person name="Workman R."/>
            <person name="Fan Y."/>
            <person name="Pertea G."/>
            <person name="Grossman N."/>
            <person name="Wear M.P."/>
            <person name="Jia B."/>
            <person name="Miller H."/>
            <person name="Casadevall A."/>
            <person name="Timp W."/>
            <person name="Zhang S.X."/>
            <person name="Salzberg S.L."/>
        </authorList>
    </citation>
    <scope>NUCLEOTIDE SEQUENCE [LARGE SCALE GENOMIC DNA]</scope>
    <source>
        <strain evidence="2 3">JHH-5317</strain>
    </source>
</reference>
<dbReference type="STRING" id="41688.A0A2N3N8R0"/>
<dbReference type="PANTHER" id="PTHR33321">
    <property type="match status" value="1"/>
</dbReference>
<dbReference type="PANTHER" id="PTHR33321:SF12">
    <property type="entry name" value="PLANT BASIC SECRETORY PROTEIN (BSP) FAMILY PROTEIN"/>
    <property type="match status" value="1"/>
</dbReference>
<name>A0A2N3N8R0_9PEZI</name>
<dbReference type="EMBL" id="NLAX01000010">
    <property type="protein sequence ID" value="PKS08787.1"/>
    <property type="molecule type" value="Genomic_DNA"/>
</dbReference>
<dbReference type="OrthoDB" id="891726at2759"/>